<feature type="domain" description="LysM" evidence="2">
    <location>
        <begin position="97"/>
        <end position="143"/>
    </location>
</feature>
<dbReference type="Proteomes" id="UP000016935">
    <property type="component" value="Unassembled WGS sequence"/>
</dbReference>
<feature type="chain" id="PRO_5004342911" description="LysM domain-containing protein" evidence="1">
    <location>
        <begin position="19"/>
        <end position="149"/>
    </location>
</feature>
<dbReference type="EMBL" id="KB908855">
    <property type="protein sequence ID" value="EOA81859.1"/>
    <property type="molecule type" value="Genomic_DNA"/>
</dbReference>
<dbReference type="GeneID" id="19403929"/>
<evidence type="ECO:0000259" key="2">
    <source>
        <dbReference type="PROSITE" id="PS51782"/>
    </source>
</evidence>
<feature type="signal peptide" evidence="1">
    <location>
        <begin position="1"/>
        <end position="18"/>
    </location>
</feature>
<evidence type="ECO:0000256" key="1">
    <source>
        <dbReference type="SAM" id="SignalP"/>
    </source>
</evidence>
<reference evidence="3 4" key="1">
    <citation type="journal article" date="2012" name="PLoS Pathog.">
        <title>Diverse lifestyles and strategies of plant pathogenesis encoded in the genomes of eighteen Dothideomycetes fungi.</title>
        <authorList>
            <person name="Ohm R.A."/>
            <person name="Feau N."/>
            <person name="Henrissat B."/>
            <person name="Schoch C.L."/>
            <person name="Horwitz B.A."/>
            <person name="Barry K.W."/>
            <person name="Condon B.J."/>
            <person name="Copeland A.C."/>
            <person name="Dhillon B."/>
            <person name="Glaser F."/>
            <person name="Hesse C.N."/>
            <person name="Kosti I."/>
            <person name="LaButti K."/>
            <person name="Lindquist E.A."/>
            <person name="Lucas S."/>
            <person name="Salamov A.A."/>
            <person name="Bradshaw R.E."/>
            <person name="Ciuffetti L."/>
            <person name="Hamelin R.C."/>
            <person name="Kema G.H.J."/>
            <person name="Lawrence C."/>
            <person name="Scott J.A."/>
            <person name="Spatafora J.W."/>
            <person name="Turgeon B.G."/>
            <person name="de Wit P.J.G.M."/>
            <person name="Zhong S."/>
            <person name="Goodwin S.B."/>
            <person name="Grigoriev I.V."/>
        </authorList>
    </citation>
    <scope>NUCLEOTIDE SEQUENCE [LARGE SCALE GENOMIC DNA]</scope>
    <source>
        <strain evidence="4">28A</strain>
    </source>
</reference>
<dbReference type="SMART" id="SM00257">
    <property type="entry name" value="LysM"/>
    <property type="match status" value="1"/>
</dbReference>
<dbReference type="InterPro" id="IPR018392">
    <property type="entry name" value="LysM"/>
</dbReference>
<evidence type="ECO:0000313" key="3">
    <source>
        <dbReference type="EMBL" id="EOA81859.1"/>
    </source>
</evidence>
<dbReference type="RefSeq" id="XP_008030095.1">
    <property type="nucleotide sequence ID" value="XM_008031904.1"/>
</dbReference>
<dbReference type="PROSITE" id="PS51782">
    <property type="entry name" value="LYSM"/>
    <property type="match status" value="1"/>
</dbReference>
<evidence type="ECO:0000313" key="4">
    <source>
        <dbReference type="Proteomes" id="UP000016935"/>
    </source>
</evidence>
<gene>
    <name evidence="3" type="ORF">SETTUDRAFT_34628</name>
</gene>
<keyword evidence="1" id="KW-0732">Signal</keyword>
<dbReference type="InterPro" id="IPR036779">
    <property type="entry name" value="LysM_dom_sf"/>
</dbReference>
<dbReference type="AlphaFoldDB" id="R0JWH5"/>
<dbReference type="Gene3D" id="3.10.350.10">
    <property type="entry name" value="LysM domain"/>
    <property type="match status" value="1"/>
</dbReference>
<accession>R0JWH5</accession>
<dbReference type="HOGENOM" id="CLU_149482_0_0_1"/>
<reference evidence="3 4" key="2">
    <citation type="journal article" date="2013" name="PLoS Genet.">
        <title>Comparative genome structure, secondary metabolite, and effector coding capacity across Cochliobolus pathogens.</title>
        <authorList>
            <person name="Condon B.J."/>
            <person name="Leng Y."/>
            <person name="Wu D."/>
            <person name="Bushley K.E."/>
            <person name="Ohm R.A."/>
            <person name="Otillar R."/>
            <person name="Martin J."/>
            <person name="Schackwitz W."/>
            <person name="Grimwood J."/>
            <person name="MohdZainudin N."/>
            <person name="Xue C."/>
            <person name="Wang R."/>
            <person name="Manning V.A."/>
            <person name="Dhillon B."/>
            <person name="Tu Z.J."/>
            <person name="Steffenson B.J."/>
            <person name="Salamov A."/>
            <person name="Sun H."/>
            <person name="Lowry S."/>
            <person name="LaButti K."/>
            <person name="Han J."/>
            <person name="Copeland A."/>
            <person name="Lindquist E."/>
            <person name="Barry K."/>
            <person name="Schmutz J."/>
            <person name="Baker S.E."/>
            <person name="Ciuffetti L.M."/>
            <person name="Grigoriev I.V."/>
            <person name="Zhong S."/>
            <person name="Turgeon B.G."/>
        </authorList>
    </citation>
    <scope>NUCLEOTIDE SEQUENCE [LARGE SCALE GENOMIC DNA]</scope>
    <source>
        <strain evidence="4">28A</strain>
    </source>
</reference>
<name>R0JWH5_EXST2</name>
<organism evidence="3 4">
    <name type="scientific">Exserohilum turcicum (strain 28A)</name>
    <name type="common">Northern leaf blight fungus</name>
    <name type="synonym">Setosphaeria turcica</name>
    <dbReference type="NCBI Taxonomy" id="671987"/>
    <lineage>
        <taxon>Eukaryota</taxon>
        <taxon>Fungi</taxon>
        <taxon>Dikarya</taxon>
        <taxon>Ascomycota</taxon>
        <taxon>Pezizomycotina</taxon>
        <taxon>Dothideomycetes</taxon>
        <taxon>Pleosporomycetidae</taxon>
        <taxon>Pleosporales</taxon>
        <taxon>Pleosporineae</taxon>
        <taxon>Pleosporaceae</taxon>
        <taxon>Exserohilum</taxon>
    </lineage>
</organism>
<dbReference type="Pfam" id="PF01476">
    <property type="entry name" value="LysM"/>
    <property type="match status" value="2"/>
</dbReference>
<proteinExistence type="predicted"/>
<protein>
    <recommendedName>
        <fullName evidence="2">LysM domain-containing protein</fullName>
    </recommendedName>
</protein>
<sequence>MRANIVLALVSLLSTAEALRRGCRPDSKDASKGWYYTVAGDTLAGVAADFCTTPDVVADLSKRLDNYAANLPAGINLIVPCSVRKRDCRRNTFDGDGAYVFEADDTLAAVAADFCTSADILQQANTLVILNKDSIPAGTVIQVPCSFNW</sequence>
<keyword evidence="4" id="KW-1185">Reference proteome</keyword>
<dbReference type="OrthoDB" id="2107166at2759"/>